<dbReference type="SUPFAM" id="SSF55681">
    <property type="entry name" value="Class II aaRS and biotin synthetases"/>
    <property type="match status" value="1"/>
</dbReference>
<dbReference type="VEuPathDB" id="FungiDB:MFRU_015g01430"/>
<evidence type="ECO:0000313" key="7">
    <source>
        <dbReference type="EMBL" id="KAA8574371.1"/>
    </source>
</evidence>
<comment type="similarity">
    <text evidence="3">Belongs to the LplA family.</text>
</comment>
<gene>
    <name evidence="7" type="ORF">EYC84_005851</name>
</gene>
<dbReference type="InterPro" id="IPR045864">
    <property type="entry name" value="aa-tRNA-synth_II/BPL/LPL"/>
</dbReference>
<comment type="function">
    <text evidence="1">Catalyzes both the ATP-dependent activation of exogenously supplied lipoate to lipoyl-AMP and the transfer of the activated lipoyl onto the lipoyl domains of lipoate-dependent enzymes.</text>
</comment>
<dbReference type="PROSITE" id="PS51733">
    <property type="entry name" value="BPL_LPL_CATALYTIC"/>
    <property type="match status" value="1"/>
</dbReference>
<dbReference type="EMBL" id="VICG01000003">
    <property type="protein sequence ID" value="KAA8574371.1"/>
    <property type="molecule type" value="Genomic_DNA"/>
</dbReference>
<dbReference type="Pfam" id="PF21948">
    <property type="entry name" value="LplA-B_cat"/>
    <property type="match status" value="1"/>
</dbReference>
<name>A0A5M9JYS0_MONFR</name>
<dbReference type="UniPathway" id="UPA00537">
    <property type="reaction ID" value="UER00595"/>
</dbReference>
<evidence type="ECO:0000256" key="2">
    <source>
        <dbReference type="ARBA" id="ARBA00005085"/>
    </source>
</evidence>
<evidence type="ECO:0000256" key="3">
    <source>
        <dbReference type="ARBA" id="ARBA00008242"/>
    </source>
</evidence>
<evidence type="ECO:0000259" key="6">
    <source>
        <dbReference type="PROSITE" id="PS51733"/>
    </source>
</evidence>
<evidence type="ECO:0000313" key="8">
    <source>
        <dbReference type="Proteomes" id="UP000322873"/>
    </source>
</evidence>
<keyword evidence="8" id="KW-1185">Reference proteome</keyword>
<sequence>MVVRALHKLGVDRAMVNTRHDIVLRPSREGISGFKIFKVSGSAYKLTRERSLHHGTCLLNSTNIGIIPKYLRSPAARFIKARGVDSMSSSITNVKVANKTFEDAVVAEFGWMYGAQKPIILTEDLKEIPEIAKGLEELTSPEWIFSQTPQFTFSTDQSDKPKKRRHPLPRDLPPGFKASFTARNGVIIEADIQYDEKGERVQIGKELVNKKIYDTEWNKLPTSLRVIIGNGSLNYSPTNSRIGKGNQKGILKLPVQSFTSLRVSNLGFIAHNVVTGSTIQAIMQYSTLFVSILFTTAVAAMGENGTLTEEQTCKEILGLNALVKLANNQTKLNAVTGNDPTRAMAIQAKASAAQTKLTELQSNSTLMTQCAAIDGEIMTNATCTQQFLLQKFIDFAANETLVAQAVRNDMTKTADVQLKASAAASKLQQLQSNATLQAACPAVFMADECKMLVALKKFADFGMNSTKLEKVTMGNETKIENIKAAAGVAEMQVMMLEANSTLMAECMDMGISVMGSDDATKKATSMTMDSMSTSSKSAASINTMSLSALFMGALALAMSML</sequence>
<feature type="region of interest" description="Disordered" evidence="5">
    <location>
        <begin position="152"/>
        <end position="174"/>
    </location>
</feature>
<dbReference type="Proteomes" id="UP000322873">
    <property type="component" value="Unassembled WGS sequence"/>
</dbReference>
<evidence type="ECO:0000256" key="4">
    <source>
        <dbReference type="ARBA" id="ARBA00015925"/>
    </source>
</evidence>
<dbReference type="GO" id="GO:0017118">
    <property type="term" value="F:lipoyltransferase activity"/>
    <property type="evidence" value="ECO:0007669"/>
    <property type="project" value="TreeGrafter"/>
</dbReference>
<feature type="domain" description="BPL/LPL catalytic" evidence="6">
    <location>
        <begin position="1"/>
        <end position="117"/>
    </location>
</feature>
<dbReference type="PANTHER" id="PTHR12561:SF3">
    <property type="entry name" value="LIPOYLTRANSFERASE 1, MITOCHONDRIAL"/>
    <property type="match status" value="1"/>
</dbReference>
<dbReference type="AlphaFoldDB" id="A0A5M9JYS0"/>
<reference evidence="7 8" key="1">
    <citation type="submission" date="2019-06" db="EMBL/GenBank/DDBJ databases">
        <title>Genome Sequence of the Brown Rot Fungal Pathogen Monilinia fructicola.</title>
        <authorList>
            <person name="De Miccolis Angelini R.M."/>
            <person name="Landi L."/>
            <person name="Abate D."/>
            <person name="Pollastro S."/>
            <person name="Romanazzi G."/>
            <person name="Faretra F."/>
        </authorList>
    </citation>
    <scope>NUCLEOTIDE SEQUENCE [LARGE SCALE GENOMIC DNA]</scope>
    <source>
        <strain evidence="7 8">Mfrc123</strain>
    </source>
</reference>
<proteinExistence type="inferred from homology"/>
<dbReference type="Gene3D" id="3.30.930.10">
    <property type="entry name" value="Bira Bifunctional Protein, Domain 2"/>
    <property type="match status" value="1"/>
</dbReference>
<dbReference type="InterPro" id="IPR004143">
    <property type="entry name" value="BPL_LPL_catalytic"/>
</dbReference>
<evidence type="ECO:0000256" key="1">
    <source>
        <dbReference type="ARBA" id="ARBA00003253"/>
    </source>
</evidence>
<accession>A0A5M9JYS0</accession>
<comment type="pathway">
    <text evidence="2">Protein modification; protein lipoylation via exogenous pathway; protein N(6)-(lipoyl)lysine from lipoate: step 2/2.</text>
</comment>
<dbReference type="GO" id="GO:0005739">
    <property type="term" value="C:mitochondrion"/>
    <property type="evidence" value="ECO:0007669"/>
    <property type="project" value="TreeGrafter"/>
</dbReference>
<organism evidence="7 8">
    <name type="scientific">Monilinia fructicola</name>
    <name type="common">Brown rot fungus</name>
    <name type="synonym">Ciboria fructicola</name>
    <dbReference type="NCBI Taxonomy" id="38448"/>
    <lineage>
        <taxon>Eukaryota</taxon>
        <taxon>Fungi</taxon>
        <taxon>Dikarya</taxon>
        <taxon>Ascomycota</taxon>
        <taxon>Pezizomycotina</taxon>
        <taxon>Leotiomycetes</taxon>
        <taxon>Helotiales</taxon>
        <taxon>Sclerotiniaceae</taxon>
        <taxon>Monilinia</taxon>
    </lineage>
</organism>
<evidence type="ECO:0000256" key="5">
    <source>
        <dbReference type="SAM" id="MobiDB-lite"/>
    </source>
</evidence>
<comment type="caution">
    <text evidence="7">The sequence shown here is derived from an EMBL/GenBank/DDBJ whole genome shotgun (WGS) entry which is preliminary data.</text>
</comment>
<dbReference type="InterPro" id="IPR004562">
    <property type="entry name" value="LipoylTrfase_LipoateP_Ligase"/>
</dbReference>
<dbReference type="VEuPathDB" id="FungiDB:MFRU_015g01440"/>
<dbReference type="GO" id="GO:0009249">
    <property type="term" value="P:protein lipoylation"/>
    <property type="evidence" value="ECO:0007669"/>
    <property type="project" value="InterPro"/>
</dbReference>
<protein>
    <recommendedName>
        <fullName evidence="4">Putative lipoate-protein ligase A</fullName>
    </recommendedName>
</protein>
<dbReference type="PANTHER" id="PTHR12561">
    <property type="entry name" value="LIPOATE-PROTEIN LIGASE"/>
    <property type="match status" value="1"/>
</dbReference>